<evidence type="ECO:0000259" key="10">
    <source>
        <dbReference type="Pfam" id="PF13813"/>
    </source>
</evidence>
<keyword evidence="7 9" id="KW-0472">Membrane</keyword>
<reference evidence="11 12" key="1">
    <citation type="submission" date="2021-09" db="EMBL/GenBank/DDBJ databases">
        <title>Genomic insights and catalytic innovation underlie evolution of tropane alkaloids biosynthesis.</title>
        <authorList>
            <person name="Wang Y.-J."/>
            <person name="Tian T."/>
            <person name="Huang J.-P."/>
            <person name="Huang S.-X."/>
        </authorList>
    </citation>
    <scope>NUCLEOTIDE SEQUENCE [LARGE SCALE GENOMIC DNA]</scope>
    <source>
        <strain evidence="11">KIB-2018</strain>
        <tissue evidence="11">Leaf</tissue>
    </source>
</reference>
<dbReference type="GO" id="GO:0006629">
    <property type="term" value="P:lipid metabolic process"/>
    <property type="evidence" value="ECO:0007669"/>
    <property type="project" value="UniProtKB-KW"/>
</dbReference>
<feature type="transmembrane region" description="Helical" evidence="9">
    <location>
        <begin position="309"/>
        <end position="329"/>
    </location>
</feature>
<dbReference type="GO" id="GO:0016020">
    <property type="term" value="C:membrane"/>
    <property type="evidence" value="ECO:0007669"/>
    <property type="project" value="UniProtKB-SubCell"/>
</dbReference>
<dbReference type="InterPro" id="IPR017088">
    <property type="entry name" value="Wax_synthase_Magnoliopsida"/>
</dbReference>
<gene>
    <name evidence="11" type="ORF">K2173_015368</name>
</gene>
<comment type="similarity">
    <text evidence="2">Belongs to the wax synthase family.</text>
</comment>
<keyword evidence="4 9" id="KW-0812">Transmembrane</keyword>
<evidence type="ECO:0000256" key="5">
    <source>
        <dbReference type="ARBA" id="ARBA00022989"/>
    </source>
</evidence>
<dbReference type="Proteomes" id="UP001159364">
    <property type="component" value="Linkage Group LG09"/>
</dbReference>
<dbReference type="EMBL" id="JAIWQS010000009">
    <property type="protein sequence ID" value="KAJ8754856.1"/>
    <property type="molecule type" value="Genomic_DNA"/>
</dbReference>
<keyword evidence="6" id="KW-0443">Lipid metabolism</keyword>
<keyword evidence="5 9" id="KW-1133">Transmembrane helix</keyword>
<feature type="transmembrane region" description="Helical" evidence="9">
    <location>
        <begin position="135"/>
        <end position="153"/>
    </location>
</feature>
<keyword evidence="3" id="KW-0808">Transferase</keyword>
<dbReference type="InterPro" id="IPR032805">
    <property type="entry name" value="Wax_synthase_dom"/>
</dbReference>
<evidence type="ECO:0000256" key="8">
    <source>
        <dbReference type="ARBA" id="ARBA00023315"/>
    </source>
</evidence>
<evidence type="ECO:0000256" key="3">
    <source>
        <dbReference type="ARBA" id="ARBA00022679"/>
    </source>
</evidence>
<name>A0AAV8SRH0_9ROSI</name>
<dbReference type="PANTHER" id="PTHR31595:SF70">
    <property type="entry name" value="LONG-CHAIN-ALCOHOL O-FATTY-ACYLTRANSFERASE 3-RELATED"/>
    <property type="match status" value="1"/>
</dbReference>
<dbReference type="GO" id="GO:0008374">
    <property type="term" value="F:O-acyltransferase activity"/>
    <property type="evidence" value="ECO:0007669"/>
    <property type="project" value="InterPro"/>
</dbReference>
<dbReference type="Pfam" id="PF13813">
    <property type="entry name" value="MBOAT_2"/>
    <property type="match status" value="1"/>
</dbReference>
<dbReference type="InterPro" id="IPR044851">
    <property type="entry name" value="Wax_synthase"/>
</dbReference>
<evidence type="ECO:0000256" key="7">
    <source>
        <dbReference type="ARBA" id="ARBA00023136"/>
    </source>
</evidence>
<protein>
    <recommendedName>
        <fullName evidence="10">Wax synthase domain-containing protein</fullName>
    </recommendedName>
</protein>
<evidence type="ECO:0000256" key="2">
    <source>
        <dbReference type="ARBA" id="ARBA00007282"/>
    </source>
</evidence>
<dbReference type="PANTHER" id="PTHR31595">
    <property type="entry name" value="LONG-CHAIN-ALCOHOL O-FATTY-ACYLTRANSFERASE 3-RELATED"/>
    <property type="match status" value="1"/>
</dbReference>
<evidence type="ECO:0000256" key="6">
    <source>
        <dbReference type="ARBA" id="ARBA00023098"/>
    </source>
</evidence>
<evidence type="ECO:0000313" key="11">
    <source>
        <dbReference type="EMBL" id="KAJ8754856.1"/>
    </source>
</evidence>
<feature type="transmembrane region" description="Helical" evidence="9">
    <location>
        <begin position="9"/>
        <end position="27"/>
    </location>
</feature>
<dbReference type="AlphaFoldDB" id="A0AAV8SRH0"/>
<feature type="transmembrane region" description="Helical" evidence="9">
    <location>
        <begin position="280"/>
        <end position="297"/>
    </location>
</feature>
<keyword evidence="8" id="KW-0012">Acyltransferase</keyword>
<comment type="caution">
    <text evidence="11">The sequence shown here is derived from an EMBL/GenBank/DDBJ whole genome shotgun (WGS) entry which is preliminary data.</text>
</comment>
<evidence type="ECO:0000313" key="12">
    <source>
        <dbReference type="Proteomes" id="UP001159364"/>
    </source>
</evidence>
<proteinExistence type="inferred from homology"/>
<comment type="subcellular location">
    <subcellularLocation>
        <location evidence="1">Membrane</location>
        <topology evidence="1">Multi-pass membrane protein</topology>
    </subcellularLocation>
</comment>
<evidence type="ECO:0000256" key="4">
    <source>
        <dbReference type="ARBA" id="ARBA00022692"/>
    </source>
</evidence>
<evidence type="ECO:0000256" key="1">
    <source>
        <dbReference type="ARBA" id="ARBA00004141"/>
    </source>
</evidence>
<evidence type="ECO:0000256" key="9">
    <source>
        <dbReference type="SAM" id="Phobius"/>
    </source>
</evidence>
<sequence length="368" mass="42278">MEGDEFKNLIRVWVIASACLCYCYYVSSRVPKGILRLLSLLPIFYLFIILPLDLTILHLCCPTAFFLTWLATFKLLLFSIDQGPLYPPPPSVFHFICLACLPIKLKHNETDTNPSHKSVSQSNANLTSSTTSPLYISKPLMLLVKLLLLLAIFHSYNYRQFVNSYIILALYCVHLYLELEIMLAICATPALGLFGFQLEPQFNEPYLTTSLQDFWGRRWNLMVTSILRPTVYNPVRRFFTPAVGQAYAALPAILLTFVVSGLIHEMFWFYMTRVSPTWEVTWFFVLHGVCMNVEVVVKRMVGGRRRLHRSISGPLTIGFLGVTAVWLFFPQILRNEVDIRVIGEYSMLKDKITHLVSQIYTWLIVSVL</sequence>
<feature type="transmembrane region" description="Helical" evidence="9">
    <location>
        <begin position="33"/>
        <end position="52"/>
    </location>
</feature>
<accession>A0AAV8SRH0</accession>
<feature type="transmembrane region" description="Helical" evidence="9">
    <location>
        <begin position="247"/>
        <end position="268"/>
    </location>
</feature>
<keyword evidence="12" id="KW-1185">Reference proteome</keyword>
<dbReference type="PIRSF" id="PIRSF037006">
    <property type="entry name" value="Wax_synthase"/>
    <property type="match status" value="1"/>
</dbReference>
<organism evidence="11 12">
    <name type="scientific">Erythroxylum novogranatense</name>
    <dbReference type="NCBI Taxonomy" id="1862640"/>
    <lineage>
        <taxon>Eukaryota</taxon>
        <taxon>Viridiplantae</taxon>
        <taxon>Streptophyta</taxon>
        <taxon>Embryophyta</taxon>
        <taxon>Tracheophyta</taxon>
        <taxon>Spermatophyta</taxon>
        <taxon>Magnoliopsida</taxon>
        <taxon>eudicotyledons</taxon>
        <taxon>Gunneridae</taxon>
        <taxon>Pentapetalae</taxon>
        <taxon>rosids</taxon>
        <taxon>fabids</taxon>
        <taxon>Malpighiales</taxon>
        <taxon>Erythroxylaceae</taxon>
        <taxon>Erythroxylum</taxon>
    </lineage>
</organism>
<feature type="domain" description="Wax synthase" evidence="10">
    <location>
        <begin position="199"/>
        <end position="285"/>
    </location>
</feature>